<dbReference type="AlphaFoldDB" id="A0A1W1C7V3"/>
<sequence length="129" mass="14507">MKSRVIIAIGSALILLLGGCASSNTASNGLLIRHLNKSYLPDVQKDAQYDKKTFELGRSCLSRAKTVQEANTCNDKVRKRQPDIGIEDFKKWDEEERSKVLKIIDVNEKFVDCLIAAKHIEMALECKEP</sequence>
<evidence type="ECO:0000313" key="1">
    <source>
        <dbReference type="EMBL" id="SFV61825.1"/>
    </source>
</evidence>
<protein>
    <recommendedName>
        <fullName evidence="2">Lipoprotein</fullName>
    </recommendedName>
</protein>
<dbReference type="EMBL" id="FPHC01000064">
    <property type="protein sequence ID" value="SFV61825.1"/>
    <property type="molecule type" value="Genomic_DNA"/>
</dbReference>
<accession>A0A1W1C7V3</accession>
<organism evidence="1">
    <name type="scientific">hydrothermal vent metagenome</name>
    <dbReference type="NCBI Taxonomy" id="652676"/>
    <lineage>
        <taxon>unclassified sequences</taxon>
        <taxon>metagenomes</taxon>
        <taxon>ecological metagenomes</taxon>
    </lineage>
</organism>
<dbReference type="PROSITE" id="PS51257">
    <property type="entry name" value="PROKAR_LIPOPROTEIN"/>
    <property type="match status" value="1"/>
</dbReference>
<reference evidence="1" key="1">
    <citation type="submission" date="2016-10" db="EMBL/GenBank/DDBJ databases">
        <authorList>
            <person name="de Groot N.N."/>
        </authorList>
    </citation>
    <scope>NUCLEOTIDE SEQUENCE</scope>
</reference>
<gene>
    <name evidence="1" type="ORF">MNB_SV-6-1029</name>
</gene>
<proteinExistence type="predicted"/>
<name>A0A1W1C7V3_9ZZZZ</name>
<evidence type="ECO:0008006" key="2">
    <source>
        <dbReference type="Google" id="ProtNLM"/>
    </source>
</evidence>